<dbReference type="NCBIfam" id="TIGR02547">
    <property type="entry name" value="casA_cse1"/>
    <property type="match status" value="1"/>
</dbReference>
<sequence length="484" mass="54561">MRNNFCLIDDPWIPTAYRGLVSLRDVFSDLSLKHLAGTPVENIALMKLLQAISQAAHTPANTEEWLLEGKHLDQFGENCLKYLNRWRDTFFLYGDRPFLQFPSVIKAAAKPVGVLIPEIAMGNNARLTQIQVDHPPHSDAEKALILIIQQSMALAGKRPDKTICLTPGYIKKSAKPGPGMDFMGALHSFCFGTSLLETIWLNTFTLEDIARLPQFPKGLGVPPWEKMPSGEDDSVAKDLKSSLMGRLVPLSRFCLFEKKDEVHFTEGIRYPGFKEAGFDPSMLTLKQPDGIKLRWTNPDRKPWRDLTAITSFLDSQSGHDTDCQQISVCLSKLGFSREEIGIWSGGLRVTNSTGEQKVSASNDSVESSVTIEPNEDWFNAYKVAMQDFEAMGKILYGCTNGYFKKLGIQDSSFAARAERNFWEKCDPLKQMIIDHCDDPDLLKEIKQRVSRFLMQSYNEACPSNTARQIVAWAQCRPNLSRFFK</sequence>
<dbReference type="Pfam" id="PF09481">
    <property type="entry name" value="CRISPR_Cse1"/>
    <property type="match status" value="1"/>
</dbReference>
<proteinExistence type="predicted"/>
<dbReference type="Proteomes" id="UP001165481">
    <property type="component" value="Unassembled WGS sequence"/>
</dbReference>
<dbReference type="RefSeq" id="WP_243377735.1">
    <property type="nucleotide sequence ID" value="NZ_JAKZJU020000001.1"/>
</dbReference>
<comment type="caution">
    <text evidence="1">The sequence shown here is derived from an EMBL/GenBank/DDBJ whole genome shotgun (WGS) entry which is preliminary data.</text>
</comment>
<keyword evidence="2" id="KW-1185">Reference proteome</keyword>
<name>A0ABT7IM43_9BURK</name>
<gene>
    <name evidence="1" type="primary">casA</name>
    <name evidence="1" type="ORF">MUN46_003410</name>
</gene>
<accession>A0ABT7IM43</accession>
<evidence type="ECO:0000313" key="2">
    <source>
        <dbReference type="Proteomes" id="UP001165481"/>
    </source>
</evidence>
<dbReference type="EMBL" id="JAKZJU020000001">
    <property type="protein sequence ID" value="MDL2058996.1"/>
    <property type="molecule type" value="Genomic_DNA"/>
</dbReference>
<protein>
    <submittedName>
        <fullName evidence="1">Type I-E CRISPR-associated protein Cse1/CasA</fullName>
    </submittedName>
</protein>
<evidence type="ECO:0000313" key="1">
    <source>
        <dbReference type="EMBL" id="MDL2058996.1"/>
    </source>
</evidence>
<dbReference type="InterPro" id="IPR013381">
    <property type="entry name" value="CRISPR-assoc_prot_Cse1"/>
</dbReference>
<organism evidence="1 2">
    <name type="scientific">Mesosutterella faecium</name>
    <dbReference type="NCBI Taxonomy" id="2925194"/>
    <lineage>
        <taxon>Bacteria</taxon>
        <taxon>Pseudomonadati</taxon>
        <taxon>Pseudomonadota</taxon>
        <taxon>Betaproteobacteria</taxon>
        <taxon>Burkholderiales</taxon>
        <taxon>Sutterellaceae</taxon>
        <taxon>Mesosutterella</taxon>
    </lineage>
</organism>
<reference evidence="1" key="1">
    <citation type="submission" date="2023-03" db="EMBL/GenBank/DDBJ databases">
        <title>Mesosutterella sp. nov. isolated from porcine feces.</title>
        <authorList>
            <person name="Yu S."/>
        </authorList>
    </citation>
    <scope>NUCLEOTIDE SEQUENCE</scope>
    <source>
        <strain evidence="1">AGMB02718</strain>
    </source>
</reference>